<dbReference type="STRING" id="765440.A0A0C3CD54"/>
<organism evidence="2 3">
    <name type="scientific">Piloderma croceum (strain F 1598)</name>
    <dbReference type="NCBI Taxonomy" id="765440"/>
    <lineage>
        <taxon>Eukaryota</taxon>
        <taxon>Fungi</taxon>
        <taxon>Dikarya</taxon>
        <taxon>Basidiomycota</taxon>
        <taxon>Agaricomycotina</taxon>
        <taxon>Agaricomycetes</taxon>
        <taxon>Agaricomycetidae</taxon>
        <taxon>Atheliales</taxon>
        <taxon>Atheliaceae</taxon>
        <taxon>Piloderma</taxon>
    </lineage>
</organism>
<protein>
    <submittedName>
        <fullName evidence="2">Uncharacterized protein</fullName>
    </submittedName>
</protein>
<evidence type="ECO:0000313" key="3">
    <source>
        <dbReference type="Proteomes" id="UP000054166"/>
    </source>
</evidence>
<gene>
    <name evidence="2" type="ORF">PILCRDRAFT_815171</name>
</gene>
<evidence type="ECO:0000313" key="2">
    <source>
        <dbReference type="EMBL" id="KIM87602.1"/>
    </source>
</evidence>
<sequence>MAAVATQYNEPPAYRDQTPNYHYAGPQSSPLYSDLPDASERVLQSTASSPTLDRTDLDQSLGDEFIYKTDHMEINVGSRIWGLRNPAYGLEGHVEGFVRLHGEQAHVSCVGARV</sequence>
<dbReference type="Proteomes" id="UP000054166">
    <property type="component" value="Unassembled WGS sequence"/>
</dbReference>
<dbReference type="AlphaFoldDB" id="A0A0C3CD54"/>
<evidence type="ECO:0000256" key="1">
    <source>
        <dbReference type="SAM" id="MobiDB-lite"/>
    </source>
</evidence>
<reference evidence="2 3" key="1">
    <citation type="submission" date="2014-04" db="EMBL/GenBank/DDBJ databases">
        <authorList>
            <consortium name="DOE Joint Genome Institute"/>
            <person name="Kuo A."/>
            <person name="Tarkka M."/>
            <person name="Buscot F."/>
            <person name="Kohler A."/>
            <person name="Nagy L.G."/>
            <person name="Floudas D."/>
            <person name="Copeland A."/>
            <person name="Barry K.W."/>
            <person name="Cichocki N."/>
            <person name="Veneault-Fourrey C."/>
            <person name="LaButti K."/>
            <person name="Lindquist E.A."/>
            <person name="Lipzen A."/>
            <person name="Lundell T."/>
            <person name="Morin E."/>
            <person name="Murat C."/>
            <person name="Sun H."/>
            <person name="Tunlid A."/>
            <person name="Henrissat B."/>
            <person name="Grigoriev I.V."/>
            <person name="Hibbett D.S."/>
            <person name="Martin F."/>
            <person name="Nordberg H.P."/>
            <person name="Cantor M.N."/>
            <person name="Hua S.X."/>
        </authorList>
    </citation>
    <scope>NUCLEOTIDE SEQUENCE [LARGE SCALE GENOMIC DNA]</scope>
    <source>
        <strain evidence="2 3">F 1598</strain>
    </source>
</reference>
<name>A0A0C3CD54_PILCF</name>
<dbReference type="OrthoDB" id="2586076at2759"/>
<keyword evidence="3" id="KW-1185">Reference proteome</keyword>
<proteinExistence type="predicted"/>
<feature type="compositionally biased region" description="Polar residues" evidence="1">
    <location>
        <begin position="42"/>
        <end position="52"/>
    </location>
</feature>
<reference evidence="3" key="2">
    <citation type="submission" date="2015-01" db="EMBL/GenBank/DDBJ databases">
        <title>Evolutionary Origins and Diversification of the Mycorrhizal Mutualists.</title>
        <authorList>
            <consortium name="DOE Joint Genome Institute"/>
            <consortium name="Mycorrhizal Genomics Consortium"/>
            <person name="Kohler A."/>
            <person name="Kuo A."/>
            <person name="Nagy L.G."/>
            <person name="Floudas D."/>
            <person name="Copeland A."/>
            <person name="Barry K.W."/>
            <person name="Cichocki N."/>
            <person name="Veneault-Fourrey C."/>
            <person name="LaButti K."/>
            <person name="Lindquist E.A."/>
            <person name="Lipzen A."/>
            <person name="Lundell T."/>
            <person name="Morin E."/>
            <person name="Murat C."/>
            <person name="Riley R."/>
            <person name="Ohm R."/>
            <person name="Sun H."/>
            <person name="Tunlid A."/>
            <person name="Henrissat B."/>
            <person name="Grigoriev I.V."/>
            <person name="Hibbett D.S."/>
            <person name="Martin F."/>
        </authorList>
    </citation>
    <scope>NUCLEOTIDE SEQUENCE [LARGE SCALE GENOMIC DNA]</scope>
    <source>
        <strain evidence="3">F 1598</strain>
    </source>
</reference>
<feature type="region of interest" description="Disordered" evidence="1">
    <location>
        <begin position="1"/>
        <end position="57"/>
    </location>
</feature>
<dbReference type="HOGENOM" id="CLU_2121963_0_0_1"/>
<dbReference type="InParanoid" id="A0A0C3CD54"/>
<accession>A0A0C3CD54</accession>
<dbReference type="EMBL" id="KN832979">
    <property type="protein sequence ID" value="KIM87602.1"/>
    <property type="molecule type" value="Genomic_DNA"/>
</dbReference>